<dbReference type="AlphaFoldDB" id="A0A849CQM7"/>
<gene>
    <name evidence="2" type="ORF">C2800_10495</name>
</gene>
<dbReference type="EMBL" id="PPVL01000011">
    <property type="protein sequence ID" value="NNI79836.1"/>
    <property type="molecule type" value="Genomic_DNA"/>
</dbReference>
<evidence type="ECO:0000259" key="1">
    <source>
        <dbReference type="Pfam" id="PF18475"/>
    </source>
</evidence>
<evidence type="ECO:0000313" key="2">
    <source>
        <dbReference type="EMBL" id="NNI79836.1"/>
    </source>
</evidence>
<evidence type="ECO:0000313" key="3">
    <source>
        <dbReference type="Proteomes" id="UP000540079"/>
    </source>
</evidence>
<proteinExistence type="predicted"/>
<protein>
    <recommendedName>
        <fullName evidence="1">PIN-like domain-containing protein</fullName>
    </recommendedName>
</protein>
<sequence>MKYAFIDYENIHSLDNINLKEYEKIYLFLGAQQQYISLSEKFNDLLNINLITIKNIAKNNLDFHLAYFLGKVDQEVDKQIGFEVISKDKGYQGICDYIQNQKCARKCKLISITLNNTEKNVPTVTENKSEKTEQEIEKYINEYQTFMSRTAIRNLPTTVEKLFKHICSQTSVQKLPQTTINIIVPQIIEQLSIKKLIVINKTKITYGVAGSEKLYTQYAAFLLKREKLKRPQTLSSLKNEIASKLNLRGNTAKINEILDLLKTNDMITYQDNTDNPKLVYKK</sequence>
<organism evidence="2 3">
    <name type="scientific">Pasteurella multocida</name>
    <dbReference type="NCBI Taxonomy" id="747"/>
    <lineage>
        <taxon>Bacteria</taxon>
        <taxon>Pseudomonadati</taxon>
        <taxon>Pseudomonadota</taxon>
        <taxon>Gammaproteobacteria</taxon>
        <taxon>Pasteurellales</taxon>
        <taxon>Pasteurellaceae</taxon>
        <taxon>Pasteurella</taxon>
    </lineage>
</organism>
<name>A0A849CQM7_PASMD</name>
<feature type="domain" description="PIN-like" evidence="1">
    <location>
        <begin position="5"/>
        <end position="100"/>
    </location>
</feature>
<dbReference type="InterPro" id="IPR041494">
    <property type="entry name" value="PIN7"/>
</dbReference>
<dbReference type="Proteomes" id="UP000540079">
    <property type="component" value="Unassembled WGS sequence"/>
</dbReference>
<reference evidence="2 3" key="1">
    <citation type="journal article" date="2018" name="Front. Microbiol.">
        <title>Genetic and Phylogenetic Characteristics of Pasteurella multocida Isolates From Different Host Species.</title>
        <authorList>
            <person name="Peng Z."/>
            <person name="Liang W."/>
            <person name="Wang F."/>
            <person name="Xu Z."/>
            <person name="Xie Z."/>
            <person name="Lian Z."/>
            <person name="Hua L."/>
            <person name="Zhou R."/>
            <person name="Chen H."/>
            <person name="Wu B."/>
        </authorList>
    </citation>
    <scope>NUCLEOTIDE SEQUENCE [LARGE SCALE GENOMIC DNA]</scope>
    <source>
        <strain evidence="2 3">HNA06</strain>
    </source>
</reference>
<accession>A0A849CQM7</accession>
<comment type="caution">
    <text evidence="2">The sequence shown here is derived from an EMBL/GenBank/DDBJ whole genome shotgun (WGS) entry which is preliminary data.</text>
</comment>
<dbReference type="RefSeq" id="WP_014668492.1">
    <property type="nucleotide sequence ID" value="NZ_CP030096.1"/>
</dbReference>
<dbReference type="Pfam" id="PF18475">
    <property type="entry name" value="PIN7"/>
    <property type="match status" value="1"/>
</dbReference>